<sequence>MAPPSSFFAIGIVSILLVLTKARATVPIFVFGDSLADNGNNNDLNVPLIDKSNFPYNGIDFPGRIATGRFSNGLNSVDFIAQHLGFSIGPPSYASITKPNQMLHGVNFASAGSGIQDYTGPGTINMATQIKNFQNVTQVLQQKLGQNQAERKLATSLFVIVTANNDMFEYFYATGAANSTINEQFINNLVNRFFQHLTSLYNSGARKFYIAGTAQVGCVPFLTSRNPAGTCIDIMNQLSMQYNTLATLRIRQLTSQLPEMTYSYSDIYRISSDIRENPTKYGITDIKNACCGGGKFNGEIQCTKNATYCTNRNNHFFWDWFHPTQAISRITAHSAFYGSPIYSTSNNIKKLVMGSQYIESY</sequence>
<dbReference type="AlphaFoldDB" id="A0A9Q0D2L0"/>
<proteinExistence type="inferred from homology"/>
<dbReference type="GO" id="GO:0016788">
    <property type="term" value="F:hydrolase activity, acting on ester bonds"/>
    <property type="evidence" value="ECO:0007669"/>
    <property type="project" value="InterPro"/>
</dbReference>
<evidence type="ECO:0000313" key="6">
    <source>
        <dbReference type="Proteomes" id="UP001151287"/>
    </source>
</evidence>
<dbReference type="InterPro" id="IPR051058">
    <property type="entry name" value="GDSL_Est/Lipase"/>
</dbReference>
<evidence type="ECO:0000256" key="3">
    <source>
        <dbReference type="ARBA" id="ARBA00022963"/>
    </source>
</evidence>
<dbReference type="OrthoDB" id="621641at2759"/>
<dbReference type="Pfam" id="PF00657">
    <property type="entry name" value="Lipase_GDSL"/>
    <property type="match status" value="1"/>
</dbReference>
<feature type="signal peptide" evidence="4">
    <location>
        <begin position="1"/>
        <end position="24"/>
    </location>
</feature>
<dbReference type="CDD" id="cd01837">
    <property type="entry name" value="SGNH_plant_lipase_like"/>
    <property type="match status" value="1"/>
</dbReference>
<dbReference type="GO" id="GO:0016042">
    <property type="term" value="P:lipid catabolic process"/>
    <property type="evidence" value="ECO:0007669"/>
    <property type="project" value="UniProtKB-KW"/>
</dbReference>
<comment type="similarity">
    <text evidence="1">Belongs to the 'GDSL' lipolytic enzyme family.</text>
</comment>
<keyword evidence="3" id="KW-0443">Lipid metabolism</keyword>
<dbReference type="Gene3D" id="3.40.50.1110">
    <property type="entry name" value="SGNH hydrolase"/>
    <property type="match status" value="1"/>
</dbReference>
<dbReference type="InterPro" id="IPR001087">
    <property type="entry name" value="GDSL"/>
</dbReference>
<keyword evidence="3" id="KW-0442">Lipid degradation</keyword>
<reference evidence="5" key="1">
    <citation type="journal article" date="2022" name="Cell">
        <title>Repeat-based holocentromeres influence genome architecture and karyotype evolution.</title>
        <authorList>
            <person name="Hofstatter P.G."/>
            <person name="Thangavel G."/>
            <person name="Lux T."/>
            <person name="Neumann P."/>
            <person name="Vondrak T."/>
            <person name="Novak P."/>
            <person name="Zhang M."/>
            <person name="Costa L."/>
            <person name="Castellani M."/>
            <person name="Scott A."/>
            <person name="Toegelov H."/>
            <person name="Fuchs J."/>
            <person name="Mata-Sucre Y."/>
            <person name="Dias Y."/>
            <person name="Vanzela A.L.L."/>
            <person name="Huettel B."/>
            <person name="Almeida C.C.S."/>
            <person name="Simkova H."/>
            <person name="Souza G."/>
            <person name="Pedrosa-Harand A."/>
            <person name="Macas J."/>
            <person name="Mayer K.F.X."/>
            <person name="Houben A."/>
            <person name="Marques A."/>
        </authorList>
    </citation>
    <scope>NUCLEOTIDE SEQUENCE</scope>
    <source>
        <strain evidence="5">RhyBre1mFocal</strain>
    </source>
</reference>
<comment type="caution">
    <text evidence="5">The sequence shown here is derived from an EMBL/GenBank/DDBJ whole genome shotgun (WGS) entry which is preliminary data.</text>
</comment>
<dbReference type="EMBL" id="JAMQYH010000001">
    <property type="protein sequence ID" value="KAJ1704680.1"/>
    <property type="molecule type" value="Genomic_DNA"/>
</dbReference>
<organism evidence="5 6">
    <name type="scientific">Rhynchospora breviuscula</name>
    <dbReference type="NCBI Taxonomy" id="2022672"/>
    <lineage>
        <taxon>Eukaryota</taxon>
        <taxon>Viridiplantae</taxon>
        <taxon>Streptophyta</taxon>
        <taxon>Embryophyta</taxon>
        <taxon>Tracheophyta</taxon>
        <taxon>Spermatophyta</taxon>
        <taxon>Magnoliopsida</taxon>
        <taxon>Liliopsida</taxon>
        <taxon>Poales</taxon>
        <taxon>Cyperaceae</taxon>
        <taxon>Cyperoideae</taxon>
        <taxon>Rhynchosporeae</taxon>
        <taxon>Rhynchospora</taxon>
    </lineage>
</organism>
<dbReference type="PANTHER" id="PTHR45648">
    <property type="entry name" value="GDSL LIPASE/ACYLHYDROLASE FAMILY PROTEIN (AFU_ORTHOLOGUE AFUA_4G14700)"/>
    <property type="match status" value="1"/>
</dbReference>
<protein>
    <submittedName>
        <fullName evidence="5">Uncharacterized protein</fullName>
    </submittedName>
</protein>
<dbReference type="InterPro" id="IPR036514">
    <property type="entry name" value="SGNH_hydro_sf"/>
</dbReference>
<keyword evidence="6" id="KW-1185">Reference proteome</keyword>
<dbReference type="PANTHER" id="PTHR45648:SF180">
    <property type="entry name" value="OS04G0561800 PROTEIN"/>
    <property type="match status" value="1"/>
</dbReference>
<keyword evidence="2" id="KW-0378">Hydrolase</keyword>
<keyword evidence="4" id="KW-0732">Signal</keyword>
<evidence type="ECO:0000256" key="2">
    <source>
        <dbReference type="ARBA" id="ARBA00022801"/>
    </source>
</evidence>
<accession>A0A9Q0D2L0</accession>
<evidence type="ECO:0000256" key="1">
    <source>
        <dbReference type="ARBA" id="ARBA00008668"/>
    </source>
</evidence>
<name>A0A9Q0D2L0_9POAL</name>
<evidence type="ECO:0000313" key="5">
    <source>
        <dbReference type="EMBL" id="KAJ1704680.1"/>
    </source>
</evidence>
<dbReference type="Proteomes" id="UP001151287">
    <property type="component" value="Unassembled WGS sequence"/>
</dbReference>
<feature type="chain" id="PRO_5040122379" evidence="4">
    <location>
        <begin position="25"/>
        <end position="361"/>
    </location>
</feature>
<gene>
    <name evidence="5" type="ORF">LUZ63_004459</name>
</gene>
<dbReference type="InterPro" id="IPR035669">
    <property type="entry name" value="SGNH_plant_lipase-like"/>
</dbReference>
<evidence type="ECO:0000256" key="4">
    <source>
        <dbReference type="SAM" id="SignalP"/>
    </source>
</evidence>